<gene>
    <name evidence="2" type="ORF">GCM10022244_55810</name>
</gene>
<sequence>MEPATAMAATAARREVRVLATVVQRVERAVMVGFLRRVRELPKIAYAPSGVATSCDYGILPFGPAQTDGLGCQNRVTGDPRIPTGRYIKAGSSSETLPHRRKISGSSRHSDEWKAAIRLWSASFRTSSDVSLPVPVRVRSV</sequence>
<name>A0ABP7N9K8_9ACTN</name>
<dbReference type="EMBL" id="BAABAJ010000030">
    <property type="protein sequence ID" value="GAA3940569.1"/>
    <property type="molecule type" value="Genomic_DNA"/>
</dbReference>
<organism evidence="2 3">
    <name type="scientific">Streptomyces gulbargensis</name>
    <dbReference type="NCBI Taxonomy" id="364901"/>
    <lineage>
        <taxon>Bacteria</taxon>
        <taxon>Bacillati</taxon>
        <taxon>Actinomycetota</taxon>
        <taxon>Actinomycetes</taxon>
        <taxon>Kitasatosporales</taxon>
        <taxon>Streptomycetaceae</taxon>
        <taxon>Streptomyces</taxon>
    </lineage>
</organism>
<feature type="region of interest" description="Disordered" evidence="1">
    <location>
        <begin position="83"/>
        <end position="106"/>
    </location>
</feature>
<proteinExistence type="predicted"/>
<evidence type="ECO:0000313" key="2">
    <source>
        <dbReference type="EMBL" id="GAA3940569.1"/>
    </source>
</evidence>
<evidence type="ECO:0000256" key="1">
    <source>
        <dbReference type="SAM" id="MobiDB-lite"/>
    </source>
</evidence>
<comment type="caution">
    <text evidence="2">The sequence shown here is derived from an EMBL/GenBank/DDBJ whole genome shotgun (WGS) entry which is preliminary data.</text>
</comment>
<accession>A0ABP7N9K8</accession>
<dbReference type="Proteomes" id="UP001501000">
    <property type="component" value="Unassembled WGS sequence"/>
</dbReference>
<reference evidence="3" key="1">
    <citation type="journal article" date="2019" name="Int. J. Syst. Evol. Microbiol.">
        <title>The Global Catalogue of Microorganisms (GCM) 10K type strain sequencing project: providing services to taxonomists for standard genome sequencing and annotation.</title>
        <authorList>
            <consortium name="The Broad Institute Genomics Platform"/>
            <consortium name="The Broad Institute Genome Sequencing Center for Infectious Disease"/>
            <person name="Wu L."/>
            <person name="Ma J."/>
        </authorList>
    </citation>
    <scope>NUCLEOTIDE SEQUENCE [LARGE SCALE GENOMIC DNA]</scope>
    <source>
        <strain evidence="3">JCM 16956</strain>
    </source>
</reference>
<protein>
    <submittedName>
        <fullName evidence="2">Uncharacterized protein</fullName>
    </submittedName>
</protein>
<evidence type="ECO:0000313" key="3">
    <source>
        <dbReference type="Proteomes" id="UP001501000"/>
    </source>
</evidence>
<keyword evidence="3" id="KW-1185">Reference proteome</keyword>